<dbReference type="SMART" id="SM00388">
    <property type="entry name" value="HisKA"/>
    <property type="match status" value="1"/>
</dbReference>
<dbReference type="InterPro" id="IPR036890">
    <property type="entry name" value="HATPase_C_sf"/>
</dbReference>
<dbReference type="SMART" id="SM00387">
    <property type="entry name" value="HATPase_c"/>
    <property type="match status" value="1"/>
</dbReference>
<keyword evidence="4 8" id="KW-0418">Kinase</keyword>
<keyword evidence="5" id="KW-0902">Two-component regulatory system</keyword>
<accession>A0A9D2FHZ2</accession>
<dbReference type="GO" id="GO:0000155">
    <property type="term" value="F:phosphorelay sensor kinase activity"/>
    <property type="evidence" value="ECO:0007669"/>
    <property type="project" value="InterPro"/>
</dbReference>
<dbReference type="PANTHER" id="PTHR43547">
    <property type="entry name" value="TWO-COMPONENT HISTIDINE KINASE"/>
    <property type="match status" value="1"/>
</dbReference>
<dbReference type="InterPro" id="IPR004358">
    <property type="entry name" value="Sig_transdc_His_kin-like_C"/>
</dbReference>
<dbReference type="CDD" id="cd00075">
    <property type="entry name" value="HATPase"/>
    <property type="match status" value="1"/>
</dbReference>
<dbReference type="InterPro" id="IPR036097">
    <property type="entry name" value="HisK_dim/P_sf"/>
</dbReference>
<evidence type="ECO:0000256" key="3">
    <source>
        <dbReference type="ARBA" id="ARBA00022553"/>
    </source>
</evidence>
<comment type="caution">
    <text evidence="8">The sequence shown here is derived from an EMBL/GenBank/DDBJ whole genome shotgun (WGS) entry which is preliminary data.</text>
</comment>
<keyword evidence="4 8" id="KW-0808">Transferase</keyword>
<dbReference type="Gene3D" id="3.30.565.10">
    <property type="entry name" value="Histidine kinase-like ATPase, C-terminal domain"/>
    <property type="match status" value="1"/>
</dbReference>
<reference evidence="8" key="1">
    <citation type="journal article" date="2021" name="PeerJ">
        <title>Extensive microbial diversity within the chicken gut microbiome revealed by metagenomics and culture.</title>
        <authorList>
            <person name="Gilroy R."/>
            <person name="Ravi A."/>
            <person name="Getino M."/>
            <person name="Pursley I."/>
            <person name="Horton D.L."/>
            <person name="Alikhan N.F."/>
            <person name="Baker D."/>
            <person name="Gharbi K."/>
            <person name="Hall N."/>
            <person name="Watson M."/>
            <person name="Adriaenssens E.M."/>
            <person name="Foster-Nyarko E."/>
            <person name="Jarju S."/>
            <person name="Secka A."/>
            <person name="Antonio M."/>
            <person name="Oren A."/>
            <person name="Chaudhuri R.R."/>
            <person name="La Ragione R."/>
            <person name="Hildebrand F."/>
            <person name="Pallen M.J."/>
        </authorList>
    </citation>
    <scope>NUCLEOTIDE SEQUENCE</scope>
    <source>
        <strain evidence="8">CHK188-11489</strain>
    </source>
</reference>
<proteinExistence type="predicted"/>
<evidence type="ECO:0000256" key="4">
    <source>
        <dbReference type="ARBA" id="ARBA00022777"/>
    </source>
</evidence>
<dbReference type="AlphaFoldDB" id="A0A9D2FHZ2"/>
<protein>
    <recommendedName>
        <fullName evidence="2">histidine kinase</fullName>
        <ecNumber evidence="2">2.7.13.3</ecNumber>
    </recommendedName>
</protein>
<dbReference type="InterPro" id="IPR003594">
    <property type="entry name" value="HATPase_dom"/>
</dbReference>
<organism evidence="8 9">
    <name type="scientific">Candidatus Gemmiger avistercoris</name>
    <dbReference type="NCBI Taxonomy" id="2838606"/>
    <lineage>
        <taxon>Bacteria</taxon>
        <taxon>Bacillati</taxon>
        <taxon>Bacillota</taxon>
        <taxon>Clostridia</taxon>
        <taxon>Eubacteriales</taxon>
        <taxon>Gemmiger</taxon>
    </lineage>
</organism>
<feature type="chain" id="PRO_5038822390" description="histidine kinase" evidence="6">
    <location>
        <begin position="19"/>
        <end position="306"/>
    </location>
</feature>
<dbReference type="InterPro" id="IPR005467">
    <property type="entry name" value="His_kinase_dom"/>
</dbReference>
<dbReference type="EMBL" id="DXBF01000018">
    <property type="protein sequence ID" value="HIZ61609.1"/>
    <property type="molecule type" value="Genomic_DNA"/>
</dbReference>
<reference evidence="8" key="2">
    <citation type="submission" date="2021-04" db="EMBL/GenBank/DDBJ databases">
        <authorList>
            <person name="Gilroy R."/>
        </authorList>
    </citation>
    <scope>NUCLEOTIDE SEQUENCE</scope>
    <source>
        <strain evidence="8">CHK188-11489</strain>
    </source>
</reference>
<evidence type="ECO:0000256" key="5">
    <source>
        <dbReference type="ARBA" id="ARBA00023012"/>
    </source>
</evidence>
<evidence type="ECO:0000313" key="9">
    <source>
        <dbReference type="Proteomes" id="UP000824105"/>
    </source>
</evidence>
<sequence length="306" mass="33188">MELVAFVFAFSAAAAALAACAALHRTRQKLAEIERAVADIRSGNGCRRILARPGEPAAALVYEINDIVQNYEGRLAALQTAQEANRQLMTSLSHDVRTPLTTLIGALDAAHRGLLTGQAREESLDAARRKAHELKNYVDALFDWFKLNSGEFSLQPRPVEAVELTRNFLADWVPLWEEQGMNYRLQIPEGPFRAALDPDAYRRILNNLLQNALTHSRAQCTSVTLTARDGALEVQVADDGVGIPAEALPHIFERLYKGDASRGSRGSGLGLSIARQLALCMGGSLTAASTPGKGAVFTLQFPLLAD</sequence>
<keyword evidence="6" id="KW-0732">Signal</keyword>
<evidence type="ECO:0000256" key="2">
    <source>
        <dbReference type="ARBA" id="ARBA00012438"/>
    </source>
</evidence>
<dbReference type="CDD" id="cd00082">
    <property type="entry name" value="HisKA"/>
    <property type="match status" value="1"/>
</dbReference>
<dbReference type="SUPFAM" id="SSF47384">
    <property type="entry name" value="Homodimeric domain of signal transducing histidine kinase"/>
    <property type="match status" value="1"/>
</dbReference>
<evidence type="ECO:0000256" key="6">
    <source>
        <dbReference type="SAM" id="SignalP"/>
    </source>
</evidence>
<dbReference type="Pfam" id="PF02518">
    <property type="entry name" value="HATPase_c"/>
    <property type="match status" value="1"/>
</dbReference>
<dbReference type="SUPFAM" id="SSF55874">
    <property type="entry name" value="ATPase domain of HSP90 chaperone/DNA topoisomerase II/histidine kinase"/>
    <property type="match status" value="1"/>
</dbReference>
<evidence type="ECO:0000313" key="8">
    <source>
        <dbReference type="EMBL" id="HIZ61609.1"/>
    </source>
</evidence>
<name>A0A9D2FHZ2_9FIRM</name>
<dbReference type="PANTHER" id="PTHR43547:SF2">
    <property type="entry name" value="HYBRID SIGNAL TRANSDUCTION HISTIDINE KINASE C"/>
    <property type="match status" value="1"/>
</dbReference>
<keyword evidence="3" id="KW-0597">Phosphoprotein</keyword>
<dbReference type="PRINTS" id="PR00344">
    <property type="entry name" value="BCTRLSENSOR"/>
</dbReference>
<dbReference type="Proteomes" id="UP000824105">
    <property type="component" value="Unassembled WGS sequence"/>
</dbReference>
<dbReference type="Pfam" id="PF00512">
    <property type="entry name" value="HisKA"/>
    <property type="match status" value="1"/>
</dbReference>
<feature type="domain" description="Histidine kinase" evidence="7">
    <location>
        <begin position="91"/>
        <end position="305"/>
    </location>
</feature>
<dbReference type="InterPro" id="IPR003661">
    <property type="entry name" value="HisK_dim/P_dom"/>
</dbReference>
<gene>
    <name evidence="8" type="ORF">H9724_02420</name>
</gene>
<dbReference type="Gene3D" id="1.10.287.130">
    <property type="match status" value="1"/>
</dbReference>
<evidence type="ECO:0000256" key="1">
    <source>
        <dbReference type="ARBA" id="ARBA00000085"/>
    </source>
</evidence>
<dbReference type="EC" id="2.7.13.3" evidence="2"/>
<dbReference type="PROSITE" id="PS50109">
    <property type="entry name" value="HIS_KIN"/>
    <property type="match status" value="1"/>
</dbReference>
<feature type="signal peptide" evidence="6">
    <location>
        <begin position="1"/>
        <end position="18"/>
    </location>
</feature>
<comment type="catalytic activity">
    <reaction evidence="1">
        <text>ATP + protein L-histidine = ADP + protein N-phospho-L-histidine.</text>
        <dbReference type="EC" id="2.7.13.3"/>
    </reaction>
</comment>
<evidence type="ECO:0000259" key="7">
    <source>
        <dbReference type="PROSITE" id="PS50109"/>
    </source>
</evidence>